<gene>
    <name evidence="5" type="primary">recX</name>
    <name evidence="8" type="ORF">US19_C0035G0017</name>
</gene>
<evidence type="ECO:0000256" key="4">
    <source>
        <dbReference type="ARBA" id="ARBA00022490"/>
    </source>
</evidence>
<dbReference type="GO" id="GO:0005737">
    <property type="term" value="C:cytoplasm"/>
    <property type="evidence" value="ECO:0007669"/>
    <property type="project" value="UniProtKB-SubCell"/>
</dbReference>
<dbReference type="EMBL" id="LBSA01000035">
    <property type="protein sequence ID" value="KKQ07906.1"/>
    <property type="molecule type" value="Genomic_DNA"/>
</dbReference>
<sequence>MKITQVDQQKRNPKERSPADLEKILFETEVGKLMVRVYTLLNIRLRTEKEIRDYMRALSFKRKVKGDDEISEMVIESLIEKLKQKKLLDDEVFAREWVRSRRASKKKGNIALKAELFLKGVDRSIIETVLEEEGNSGTQENLAGQALEKKMKSFQALPYLEKKKKALEFLMRRGFDYSISKEVVEKFLEK</sequence>
<dbReference type="InterPro" id="IPR003783">
    <property type="entry name" value="Regulatory_RecX"/>
</dbReference>
<reference evidence="8 9" key="1">
    <citation type="journal article" date="2015" name="Nature">
        <title>rRNA introns, odd ribosomes, and small enigmatic genomes across a large radiation of phyla.</title>
        <authorList>
            <person name="Brown C.T."/>
            <person name="Hug L.A."/>
            <person name="Thomas B.C."/>
            <person name="Sharon I."/>
            <person name="Castelle C.J."/>
            <person name="Singh A."/>
            <person name="Wilkins M.J."/>
            <person name="Williams K.H."/>
            <person name="Banfield J.F."/>
        </authorList>
    </citation>
    <scope>NUCLEOTIDE SEQUENCE [LARGE SCALE GENOMIC DNA]</scope>
</reference>
<dbReference type="AlphaFoldDB" id="A0A0G0HVI6"/>
<organism evidence="8 9">
    <name type="scientific">Candidatus Daviesbacteria bacterium GW2011_GWB1_36_5</name>
    <dbReference type="NCBI Taxonomy" id="1618426"/>
    <lineage>
        <taxon>Bacteria</taxon>
        <taxon>Candidatus Daviesiibacteriota</taxon>
    </lineage>
</organism>
<dbReference type="Pfam" id="PF02631">
    <property type="entry name" value="RecX_HTH2"/>
    <property type="match status" value="1"/>
</dbReference>
<evidence type="ECO:0000256" key="2">
    <source>
        <dbReference type="ARBA" id="ARBA00009695"/>
    </source>
</evidence>
<dbReference type="InterPro" id="IPR053924">
    <property type="entry name" value="RecX_HTH_2nd"/>
</dbReference>
<dbReference type="HAMAP" id="MF_01114">
    <property type="entry name" value="RecX"/>
    <property type="match status" value="1"/>
</dbReference>
<feature type="domain" description="RecX third three-helical" evidence="7">
    <location>
        <begin position="141"/>
        <end position="184"/>
    </location>
</feature>
<dbReference type="PANTHER" id="PTHR33602:SF1">
    <property type="entry name" value="REGULATORY PROTEIN RECX FAMILY PROTEIN"/>
    <property type="match status" value="1"/>
</dbReference>
<proteinExistence type="inferred from homology"/>
<evidence type="ECO:0000256" key="3">
    <source>
        <dbReference type="ARBA" id="ARBA00018111"/>
    </source>
</evidence>
<dbReference type="Gene3D" id="1.10.10.10">
    <property type="entry name" value="Winged helix-like DNA-binding domain superfamily/Winged helix DNA-binding domain"/>
    <property type="match status" value="3"/>
</dbReference>
<dbReference type="InterPro" id="IPR053925">
    <property type="entry name" value="RecX_HTH_3rd"/>
</dbReference>
<evidence type="ECO:0000313" key="9">
    <source>
        <dbReference type="Proteomes" id="UP000034492"/>
    </source>
</evidence>
<accession>A0A0G0HVI6</accession>
<comment type="subcellular location">
    <subcellularLocation>
        <location evidence="1 5">Cytoplasm</location>
    </subcellularLocation>
</comment>
<feature type="domain" description="RecX second three-helical" evidence="6">
    <location>
        <begin position="89"/>
        <end position="130"/>
    </location>
</feature>
<dbReference type="Proteomes" id="UP000034492">
    <property type="component" value="Unassembled WGS sequence"/>
</dbReference>
<evidence type="ECO:0000313" key="8">
    <source>
        <dbReference type="EMBL" id="KKQ07906.1"/>
    </source>
</evidence>
<dbReference type="Pfam" id="PF21981">
    <property type="entry name" value="RecX_HTH3"/>
    <property type="match status" value="1"/>
</dbReference>
<comment type="similarity">
    <text evidence="2 5">Belongs to the RecX family.</text>
</comment>
<name>A0A0G0HVI6_9BACT</name>
<evidence type="ECO:0000256" key="5">
    <source>
        <dbReference type="HAMAP-Rule" id="MF_01114"/>
    </source>
</evidence>
<dbReference type="GO" id="GO:0006282">
    <property type="term" value="P:regulation of DNA repair"/>
    <property type="evidence" value="ECO:0007669"/>
    <property type="project" value="UniProtKB-UniRule"/>
</dbReference>
<protein>
    <recommendedName>
        <fullName evidence="3 5">Regulatory protein RecX</fullName>
    </recommendedName>
</protein>
<evidence type="ECO:0000256" key="1">
    <source>
        <dbReference type="ARBA" id="ARBA00004496"/>
    </source>
</evidence>
<dbReference type="PANTHER" id="PTHR33602">
    <property type="entry name" value="REGULATORY PROTEIN RECX FAMILY PROTEIN"/>
    <property type="match status" value="1"/>
</dbReference>
<comment type="caution">
    <text evidence="8">The sequence shown here is derived from an EMBL/GenBank/DDBJ whole genome shotgun (WGS) entry which is preliminary data.</text>
</comment>
<comment type="function">
    <text evidence="5">Modulates RecA activity.</text>
</comment>
<keyword evidence="4 5" id="KW-0963">Cytoplasm</keyword>
<dbReference type="InterPro" id="IPR036388">
    <property type="entry name" value="WH-like_DNA-bd_sf"/>
</dbReference>
<evidence type="ECO:0000259" key="6">
    <source>
        <dbReference type="Pfam" id="PF02631"/>
    </source>
</evidence>
<evidence type="ECO:0000259" key="7">
    <source>
        <dbReference type="Pfam" id="PF21981"/>
    </source>
</evidence>